<sequence length="16" mass="1588">MTLNGLLPASLGNSLS</sequence>
<evidence type="ECO:0000313" key="1">
    <source>
        <dbReference type="EMBL" id="JAD63795.1"/>
    </source>
</evidence>
<reference evidence="1" key="2">
    <citation type="journal article" date="2015" name="Data Brief">
        <title>Shoot transcriptome of the giant reed, Arundo donax.</title>
        <authorList>
            <person name="Barrero R.A."/>
            <person name="Guerrero F.D."/>
            <person name="Moolhuijzen P."/>
            <person name="Goolsby J.A."/>
            <person name="Tidwell J."/>
            <person name="Bellgard S.E."/>
            <person name="Bellgard M.I."/>
        </authorList>
    </citation>
    <scope>NUCLEOTIDE SEQUENCE</scope>
    <source>
        <tissue evidence="1">Shoot tissue taken approximately 20 cm above the soil surface</tissue>
    </source>
</reference>
<name>A0A0A9BRM6_ARUDO</name>
<accession>A0A0A9BRM6</accession>
<dbReference type="EMBL" id="GBRH01234100">
    <property type="protein sequence ID" value="JAD63795.1"/>
    <property type="molecule type" value="Transcribed_RNA"/>
</dbReference>
<dbReference type="AlphaFoldDB" id="A0A0A9BRM6"/>
<protein>
    <submittedName>
        <fullName evidence="1">Uncharacterized protein</fullName>
    </submittedName>
</protein>
<reference evidence="1" key="1">
    <citation type="submission" date="2014-09" db="EMBL/GenBank/DDBJ databases">
        <authorList>
            <person name="Magalhaes I.L.F."/>
            <person name="Oliveira U."/>
            <person name="Santos F.R."/>
            <person name="Vidigal T.H.D.A."/>
            <person name="Brescovit A.D."/>
            <person name="Santos A.J."/>
        </authorList>
    </citation>
    <scope>NUCLEOTIDE SEQUENCE</scope>
    <source>
        <tissue evidence="1">Shoot tissue taken approximately 20 cm above the soil surface</tissue>
    </source>
</reference>
<proteinExistence type="predicted"/>
<organism evidence="1">
    <name type="scientific">Arundo donax</name>
    <name type="common">Giant reed</name>
    <name type="synonym">Donax arundinaceus</name>
    <dbReference type="NCBI Taxonomy" id="35708"/>
    <lineage>
        <taxon>Eukaryota</taxon>
        <taxon>Viridiplantae</taxon>
        <taxon>Streptophyta</taxon>
        <taxon>Embryophyta</taxon>
        <taxon>Tracheophyta</taxon>
        <taxon>Spermatophyta</taxon>
        <taxon>Magnoliopsida</taxon>
        <taxon>Liliopsida</taxon>
        <taxon>Poales</taxon>
        <taxon>Poaceae</taxon>
        <taxon>PACMAD clade</taxon>
        <taxon>Arundinoideae</taxon>
        <taxon>Arundineae</taxon>
        <taxon>Arundo</taxon>
    </lineage>
</organism>